<organism evidence="1 2">
    <name type="scientific">Eumeta variegata</name>
    <name type="common">Bagworm moth</name>
    <name type="synonym">Eumeta japonica</name>
    <dbReference type="NCBI Taxonomy" id="151549"/>
    <lineage>
        <taxon>Eukaryota</taxon>
        <taxon>Metazoa</taxon>
        <taxon>Ecdysozoa</taxon>
        <taxon>Arthropoda</taxon>
        <taxon>Hexapoda</taxon>
        <taxon>Insecta</taxon>
        <taxon>Pterygota</taxon>
        <taxon>Neoptera</taxon>
        <taxon>Endopterygota</taxon>
        <taxon>Lepidoptera</taxon>
        <taxon>Glossata</taxon>
        <taxon>Ditrysia</taxon>
        <taxon>Tineoidea</taxon>
        <taxon>Psychidae</taxon>
        <taxon>Oiketicinae</taxon>
        <taxon>Eumeta</taxon>
    </lineage>
</organism>
<dbReference type="PANTHER" id="PTHR45913">
    <property type="entry name" value="EPM2A-INTERACTING PROTEIN 1"/>
    <property type="match status" value="1"/>
</dbReference>
<sequence>MLNVCSAFSPEKKTEFEKISLSRRTVVRLIEMMANYVKTTLTDRMAGFESFFIALDKSTNLFDTAQLAIFIRGYLDDLNLKLQKQEQLVNDLYNHLKVFQHKIRLWEAQTLSGNSYHSTALSAYENVAYAQYAEELQLLSEKFSNRFSYFKNMTVYERDCCAVSLRGSKSELHRFQGKIVSMQRDGS</sequence>
<evidence type="ECO:0000313" key="2">
    <source>
        <dbReference type="Proteomes" id="UP000299102"/>
    </source>
</evidence>
<dbReference type="PANTHER" id="PTHR45913:SF5">
    <property type="entry name" value="GENERAL TRANSCRIPTION FACTOR II-I REPEAT DOMAIN-CONTAINING PROTEIN 2A-LIKE PROTEIN"/>
    <property type="match status" value="1"/>
</dbReference>
<dbReference type="STRING" id="151549.A0A4C1W0D5"/>
<dbReference type="EMBL" id="BGZK01000439">
    <property type="protein sequence ID" value="GBP43614.1"/>
    <property type="molecule type" value="Genomic_DNA"/>
</dbReference>
<accession>A0A4C1W0D5</accession>
<dbReference type="AlphaFoldDB" id="A0A4C1W0D5"/>
<protein>
    <recommendedName>
        <fullName evidence="3">General transcription factor II-I repeat domain-containing protein 2</fullName>
    </recommendedName>
</protein>
<name>A0A4C1W0D5_EUMVA</name>
<reference evidence="1 2" key="1">
    <citation type="journal article" date="2019" name="Commun. Biol.">
        <title>The bagworm genome reveals a unique fibroin gene that provides high tensile strength.</title>
        <authorList>
            <person name="Kono N."/>
            <person name="Nakamura H."/>
            <person name="Ohtoshi R."/>
            <person name="Tomita M."/>
            <person name="Numata K."/>
            <person name="Arakawa K."/>
        </authorList>
    </citation>
    <scope>NUCLEOTIDE SEQUENCE [LARGE SCALE GENOMIC DNA]</scope>
</reference>
<proteinExistence type="predicted"/>
<dbReference type="Proteomes" id="UP000299102">
    <property type="component" value="Unassembled WGS sequence"/>
</dbReference>
<gene>
    <name evidence="1" type="ORF">EVAR_32180_1</name>
</gene>
<evidence type="ECO:0008006" key="3">
    <source>
        <dbReference type="Google" id="ProtNLM"/>
    </source>
</evidence>
<dbReference type="OrthoDB" id="7457311at2759"/>
<evidence type="ECO:0000313" key="1">
    <source>
        <dbReference type="EMBL" id="GBP43614.1"/>
    </source>
</evidence>
<keyword evidence="2" id="KW-1185">Reference proteome</keyword>
<comment type="caution">
    <text evidence="1">The sequence shown here is derived from an EMBL/GenBank/DDBJ whole genome shotgun (WGS) entry which is preliminary data.</text>
</comment>